<evidence type="ECO:0000313" key="5">
    <source>
        <dbReference type="Proteomes" id="UP000256373"/>
    </source>
</evidence>
<dbReference type="InterPro" id="IPR043502">
    <property type="entry name" value="DNA/RNA_pol_sf"/>
</dbReference>
<protein>
    <submittedName>
        <fullName evidence="4">DNA polymerase Y family protein</fullName>
    </submittedName>
</protein>
<keyword evidence="5" id="KW-1185">Reference proteome</keyword>
<dbReference type="Gene3D" id="3.40.1170.60">
    <property type="match status" value="1"/>
</dbReference>
<comment type="similarity">
    <text evidence="1">Belongs to the DNA polymerase type-Y family.</text>
</comment>
<gene>
    <name evidence="4" type="ORF">DSL64_21435</name>
</gene>
<dbReference type="AlphaFoldDB" id="A0A3D8Y627"/>
<organism evidence="4 5">
    <name type="scientific">Dyadobacter luteus</name>
    <dbReference type="NCBI Taxonomy" id="2259619"/>
    <lineage>
        <taxon>Bacteria</taxon>
        <taxon>Pseudomonadati</taxon>
        <taxon>Bacteroidota</taxon>
        <taxon>Cytophagia</taxon>
        <taxon>Cytophagales</taxon>
        <taxon>Spirosomataceae</taxon>
        <taxon>Dyadobacter</taxon>
    </lineage>
</organism>
<dbReference type="RefSeq" id="WP_115832989.1">
    <property type="nucleotide sequence ID" value="NZ_QNUL01000022.1"/>
</dbReference>
<dbReference type="PANTHER" id="PTHR35369">
    <property type="entry name" value="BLR3025 PROTEIN-RELATED"/>
    <property type="match status" value="1"/>
</dbReference>
<dbReference type="InterPro" id="IPR043128">
    <property type="entry name" value="Rev_trsase/Diguanyl_cyclase"/>
</dbReference>
<evidence type="ECO:0000313" key="4">
    <source>
        <dbReference type="EMBL" id="REA58173.1"/>
    </source>
</evidence>
<sequence length="499" mass="56079">MQSRYAAIWFKNLLCDQRAVRMPELKETAFVLAAPRKGRMLITASSVDAEQKRILPGMVLADARAVFPELTVLEDKPGLAEKLLGSIGQWALRFTPIVAVDGADGLLLDITGCAHLWGSEKLYLQDINQRLNQKGYHVRCAIADTPAAAWANSRYGRQKAIIEPAGQAQAISVMPPAALRVEPPVIEKLEKLGFYQLAGLIGMPRSMLRRRFGPQLLLRLDQVLGQAPEPITAIEPDEPYRETLPCLEAIRSGAGIEIAVQKLLEAICQRLSKESKGLRKALLTAHRMDGSSQQIQIGTHAASCSTQHLLKLFVLQVPKLRPDLGFELFELEALMLEDTEQHTQMLFAQSASGDSAEIAELLDTITAKTGQGSVSRYLPDEHYWPERSVKVAGSLQQMPVFKWPTERPRPISLLTTPEKIHVTAPVPDYPPMLFRYLGMIHNVIKADGPERIEQEWWIQAGLHRDYYIIEDHQGARYWIFRLGHYGKDFPEWYLHGFFP</sequence>
<proteinExistence type="inferred from homology"/>
<dbReference type="CDD" id="cd03468">
    <property type="entry name" value="PolY_like"/>
    <property type="match status" value="1"/>
</dbReference>
<dbReference type="InterPro" id="IPR001126">
    <property type="entry name" value="UmuC"/>
</dbReference>
<feature type="domain" description="UmuC" evidence="3">
    <location>
        <begin position="8"/>
        <end position="151"/>
    </location>
</feature>
<dbReference type="InterPro" id="IPR050356">
    <property type="entry name" value="SulA_CellDiv_inhibitor"/>
</dbReference>
<reference evidence="4 5" key="1">
    <citation type="submission" date="2018-07" db="EMBL/GenBank/DDBJ databases">
        <title>Dyadobacter roseus sp. nov., isolated from rose rhizosphere soil.</title>
        <authorList>
            <person name="Chen L."/>
        </authorList>
    </citation>
    <scope>NUCLEOTIDE SEQUENCE [LARGE SCALE GENOMIC DNA]</scope>
    <source>
        <strain evidence="4 5">RS19</strain>
    </source>
</reference>
<keyword evidence="2" id="KW-0227">DNA damage</keyword>
<dbReference type="SUPFAM" id="SSF56672">
    <property type="entry name" value="DNA/RNA polymerases"/>
    <property type="match status" value="1"/>
</dbReference>
<comment type="caution">
    <text evidence="4">The sequence shown here is derived from an EMBL/GenBank/DDBJ whole genome shotgun (WGS) entry which is preliminary data.</text>
</comment>
<evidence type="ECO:0000259" key="3">
    <source>
        <dbReference type="Pfam" id="PF00817"/>
    </source>
</evidence>
<dbReference type="PANTHER" id="PTHR35369:SF2">
    <property type="entry name" value="BLR3025 PROTEIN"/>
    <property type="match status" value="1"/>
</dbReference>
<dbReference type="OrthoDB" id="625722at2"/>
<dbReference type="EMBL" id="QNUL01000022">
    <property type="protein sequence ID" value="REA58173.1"/>
    <property type="molecule type" value="Genomic_DNA"/>
</dbReference>
<name>A0A3D8Y627_9BACT</name>
<dbReference type="Pfam" id="PF00817">
    <property type="entry name" value="IMS"/>
    <property type="match status" value="1"/>
</dbReference>
<dbReference type="Gene3D" id="3.30.70.270">
    <property type="match status" value="1"/>
</dbReference>
<dbReference type="GO" id="GO:0006281">
    <property type="term" value="P:DNA repair"/>
    <property type="evidence" value="ECO:0007669"/>
    <property type="project" value="InterPro"/>
</dbReference>
<evidence type="ECO:0000256" key="2">
    <source>
        <dbReference type="ARBA" id="ARBA00022763"/>
    </source>
</evidence>
<accession>A0A3D8Y627</accession>
<evidence type="ECO:0000256" key="1">
    <source>
        <dbReference type="ARBA" id="ARBA00010945"/>
    </source>
</evidence>
<dbReference type="Proteomes" id="UP000256373">
    <property type="component" value="Unassembled WGS sequence"/>
</dbReference>